<organism evidence="2 3">
    <name type="scientific">Golovinomyces cichoracearum</name>
    <dbReference type="NCBI Taxonomy" id="62708"/>
    <lineage>
        <taxon>Eukaryota</taxon>
        <taxon>Fungi</taxon>
        <taxon>Dikarya</taxon>
        <taxon>Ascomycota</taxon>
        <taxon>Pezizomycotina</taxon>
        <taxon>Leotiomycetes</taxon>
        <taxon>Erysiphales</taxon>
        <taxon>Erysiphaceae</taxon>
        <taxon>Golovinomyces</taxon>
    </lineage>
</organism>
<dbReference type="AlphaFoldDB" id="A0A420H7K8"/>
<comment type="caution">
    <text evidence="2">The sequence shown here is derived from an EMBL/GenBank/DDBJ whole genome shotgun (WGS) entry which is preliminary data.</text>
</comment>
<protein>
    <submittedName>
        <fullName evidence="2">Uncharacterized protein</fullName>
    </submittedName>
</protein>
<gene>
    <name evidence="2" type="ORF">GcM3_218024</name>
</gene>
<feature type="compositionally biased region" description="Basic and acidic residues" evidence="1">
    <location>
        <begin position="251"/>
        <end position="265"/>
    </location>
</feature>
<accession>A0A420H7K8</accession>
<feature type="region of interest" description="Disordered" evidence="1">
    <location>
        <begin position="52"/>
        <end position="72"/>
    </location>
</feature>
<name>A0A420H7K8_9PEZI</name>
<feature type="region of interest" description="Disordered" evidence="1">
    <location>
        <begin position="236"/>
        <end position="265"/>
    </location>
</feature>
<dbReference type="STRING" id="62708.A0A420H7K8"/>
<dbReference type="EMBL" id="MCBQ01021887">
    <property type="protein sequence ID" value="RKF53419.1"/>
    <property type="molecule type" value="Genomic_DNA"/>
</dbReference>
<feature type="compositionally biased region" description="Low complexity" evidence="1">
    <location>
        <begin position="241"/>
        <end position="250"/>
    </location>
</feature>
<evidence type="ECO:0000313" key="3">
    <source>
        <dbReference type="Proteomes" id="UP000283383"/>
    </source>
</evidence>
<dbReference type="Proteomes" id="UP000283383">
    <property type="component" value="Unassembled WGS sequence"/>
</dbReference>
<evidence type="ECO:0000256" key="1">
    <source>
        <dbReference type="SAM" id="MobiDB-lite"/>
    </source>
</evidence>
<feature type="compositionally biased region" description="Basic and acidic residues" evidence="1">
    <location>
        <begin position="55"/>
        <end position="67"/>
    </location>
</feature>
<proteinExistence type="predicted"/>
<evidence type="ECO:0000313" key="2">
    <source>
        <dbReference type="EMBL" id="RKF53419.1"/>
    </source>
</evidence>
<sequence>MNYSTTANSSSGVIILQGTQNYLEWLYTIEMSARSGTQEVWQYINPRLGPSSRPKIPELPEKPKPSDIKPAAQTISSVNGPEVEDFKIRLVEWKEQKSGIDDMKRSIGLIQNKVLGSISEKLLPQLKGKSTVADILYYLNQRFRPIDQARRQEIISNWNKIQKIPTDQAISSWIDQWELIYAEAREMNLPHVTEPQAQYSFLYSIKRIARAWAELKLVTIDDQTQAELNSVFNDESKEEIGGSNSSGFFISDERGPETIHKNRDQSGQKTFLCGMKHKFEECSYLNFNNTNRPGTFKNKEIFDKINEKLKAAYMGKVRMFIDKRLGYDPKRTPQLALKLFEPRHQLSEETISEKAMGSFMNHLFPINSFYSVDKTSKYHLNNHWVLDGGSDIHICNKSMFHLFTPDNQTTNGQKVVAGATEYNIDAWGTCRVNVYTPKVSLSKMTSKDIHWSSRKSNQLENPDGSIFCWLFKNGEHIVFEPQEVINEETYKNIDYPKSTFALESKKFHPNSSKIRHKTFFKLQIHRILGHPSSETIDHVAEATREGIISITGERSPKTVECKTCGLSKSHQIISRSSEKEHPENKPFERITVDLIPMKEGFNSHTQIIYF</sequence>
<reference evidence="2 3" key="1">
    <citation type="journal article" date="2018" name="BMC Genomics">
        <title>Comparative genome analyses reveal sequence features reflecting distinct modes of host-adaptation between dicot and monocot powdery mildew.</title>
        <authorList>
            <person name="Wu Y."/>
            <person name="Ma X."/>
            <person name="Pan Z."/>
            <person name="Kale S.D."/>
            <person name="Song Y."/>
            <person name="King H."/>
            <person name="Zhang Q."/>
            <person name="Presley C."/>
            <person name="Deng X."/>
            <person name="Wei C.I."/>
            <person name="Xiao S."/>
        </authorList>
    </citation>
    <scope>NUCLEOTIDE SEQUENCE [LARGE SCALE GENOMIC DNA]</scope>
    <source>
        <strain evidence="2">UMSG3</strain>
    </source>
</reference>
<keyword evidence="3" id="KW-1185">Reference proteome</keyword>